<dbReference type="OrthoDB" id="10262413at2759"/>
<evidence type="ECO:0000259" key="1">
    <source>
        <dbReference type="Pfam" id="PF01370"/>
    </source>
</evidence>
<dbReference type="GO" id="GO:0005737">
    <property type="term" value="C:cytoplasm"/>
    <property type="evidence" value="ECO:0007669"/>
    <property type="project" value="TreeGrafter"/>
</dbReference>
<dbReference type="PANTHER" id="PTHR48079:SF6">
    <property type="entry name" value="NAD(P)-BINDING DOMAIN-CONTAINING PROTEIN-RELATED"/>
    <property type="match status" value="1"/>
</dbReference>
<dbReference type="Pfam" id="PF01370">
    <property type="entry name" value="Epimerase"/>
    <property type="match status" value="1"/>
</dbReference>
<sequence>MIRNILITGAGGYIGGSVATKFATQKDGPIKNTKIYAAVRSKDQTKSASIPGLAVLQLDCGDYEAVKDVVLNNHIDMVIHTASSMVASYSQNLLEALGERRKQSGQETGVLTAFTDMGGWRYGQCKDSDAEIFTKEKGIGDVHPTDILIVEQSKALGVKSFILPAPYVYGRGTGDWRKLSVSIPQYIRTSMRLKQVYKFPEDAAPAATHISDLVSLYKLLATKILLGQTPPANENGYYFPFAHRIPWYKTMDLLAKAMHSRGLVNQPHVEIWPSYEKAADEYGFPRQFIRAMGASSGDIVAEKPFELGWKPQWDEKKYLENIDQEVQDFLELDSGKASIFDALTT</sequence>
<gene>
    <name evidence="2" type="ORF">DM02DRAFT_671755</name>
</gene>
<feature type="domain" description="NAD-dependent epimerase/dehydratase" evidence="1">
    <location>
        <begin position="5"/>
        <end position="87"/>
    </location>
</feature>
<accession>A0A2V1DRG5</accession>
<dbReference type="Gene3D" id="3.40.50.720">
    <property type="entry name" value="NAD(P)-binding Rossmann-like Domain"/>
    <property type="match status" value="1"/>
</dbReference>
<reference evidence="2 3" key="1">
    <citation type="journal article" date="2018" name="Sci. Rep.">
        <title>Comparative genomics provides insights into the lifestyle and reveals functional heterogeneity of dark septate endophytic fungi.</title>
        <authorList>
            <person name="Knapp D.G."/>
            <person name="Nemeth J.B."/>
            <person name="Barry K."/>
            <person name="Hainaut M."/>
            <person name="Henrissat B."/>
            <person name="Johnson J."/>
            <person name="Kuo A."/>
            <person name="Lim J.H.P."/>
            <person name="Lipzen A."/>
            <person name="Nolan M."/>
            <person name="Ohm R.A."/>
            <person name="Tamas L."/>
            <person name="Grigoriev I.V."/>
            <person name="Spatafora J.W."/>
            <person name="Nagy L.G."/>
            <person name="Kovacs G.M."/>
        </authorList>
    </citation>
    <scope>NUCLEOTIDE SEQUENCE [LARGE SCALE GENOMIC DNA]</scope>
    <source>
        <strain evidence="2 3">DSE2036</strain>
    </source>
</reference>
<dbReference type="PANTHER" id="PTHR48079">
    <property type="entry name" value="PROTEIN YEEZ"/>
    <property type="match status" value="1"/>
</dbReference>
<dbReference type="GO" id="GO:0004029">
    <property type="term" value="F:aldehyde dehydrogenase (NAD+) activity"/>
    <property type="evidence" value="ECO:0007669"/>
    <property type="project" value="TreeGrafter"/>
</dbReference>
<dbReference type="InterPro" id="IPR001509">
    <property type="entry name" value="Epimerase_deHydtase"/>
</dbReference>
<dbReference type="SUPFAM" id="SSF51735">
    <property type="entry name" value="NAD(P)-binding Rossmann-fold domains"/>
    <property type="match status" value="1"/>
</dbReference>
<dbReference type="InterPro" id="IPR051783">
    <property type="entry name" value="NAD(P)-dependent_oxidoreduct"/>
</dbReference>
<evidence type="ECO:0000313" key="3">
    <source>
        <dbReference type="Proteomes" id="UP000244855"/>
    </source>
</evidence>
<keyword evidence="3" id="KW-1185">Reference proteome</keyword>
<protein>
    <recommendedName>
        <fullName evidence="1">NAD-dependent epimerase/dehydratase domain-containing protein</fullName>
    </recommendedName>
</protein>
<organism evidence="2 3">
    <name type="scientific">Periconia macrospinosa</name>
    <dbReference type="NCBI Taxonomy" id="97972"/>
    <lineage>
        <taxon>Eukaryota</taxon>
        <taxon>Fungi</taxon>
        <taxon>Dikarya</taxon>
        <taxon>Ascomycota</taxon>
        <taxon>Pezizomycotina</taxon>
        <taxon>Dothideomycetes</taxon>
        <taxon>Pleosporomycetidae</taxon>
        <taxon>Pleosporales</taxon>
        <taxon>Massarineae</taxon>
        <taxon>Periconiaceae</taxon>
        <taxon>Periconia</taxon>
    </lineage>
</organism>
<dbReference type="EMBL" id="KZ805368">
    <property type="protein sequence ID" value="PVI00757.1"/>
    <property type="molecule type" value="Genomic_DNA"/>
</dbReference>
<proteinExistence type="predicted"/>
<dbReference type="STRING" id="97972.A0A2V1DRG5"/>
<name>A0A2V1DRG5_9PLEO</name>
<dbReference type="InterPro" id="IPR036291">
    <property type="entry name" value="NAD(P)-bd_dom_sf"/>
</dbReference>
<dbReference type="AlphaFoldDB" id="A0A2V1DRG5"/>
<dbReference type="Proteomes" id="UP000244855">
    <property type="component" value="Unassembled WGS sequence"/>
</dbReference>
<evidence type="ECO:0000313" key="2">
    <source>
        <dbReference type="EMBL" id="PVI00757.1"/>
    </source>
</evidence>